<dbReference type="EC" id="2.3.1.108" evidence="4"/>
<feature type="compositionally biased region" description="Pro residues" evidence="5">
    <location>
        <begin position="361"/>
        <end position="371"/>
    </location>
</feature>
<dbReference type="GO" id="GO:0048666">
    <property type="term" value="P:neuron development"/>
    <property type="evidence" value="ECO:0007669"/>
    <property type="project" value="UniProtKB-UniRule"/>
</dbReference>
<keyword evidence="8" id="KW-1185">Reference proteome</keyword>
<dbReference type="PROSITE" id="PS51730">
    <property type="entry name" value="GNAT_ATAT"/>
    <property type="match status" value="1"/>
</dbReference>
<dbReference type="Pfam" id="PF05301">
    <property type="entry name" value="Acetyltransf_16"/>
    <property type="match status" value="1"/>
</dbReference>
<proteinExistence type="inferred from homology"/>
<dbReference type="GO" id="GO:0070507">
    <property type="term" value="P:regulation of microtubule cytoskeleton organization"/>
    <property type="evidence" value="ECO:0007669"/>
    <property type="project" value="UniProtKB-UniRule"/>
</dbReference>
<dbReference type="PANTHER" id="PTHR12327:SF0">
    <property type="entry name" value="ALPHA-TUBULIN N-ACETYLTRANSFERASE 1"/>
    <property type="match status" value="1"/>
</dbReference>
<evidence type="ECO:0000256" key="3">
    <source>
        <dbReference type="ARBA" id="ARBA00023315"/>
    </source>
</evidence>
<dbReference type="Ensembl" id="ENSDCDT00010055827.1">
    <property type="protein sequence ID" value="ENSDCDP00010045643.1"/>
    <property type="gene ID" value="ENSDCDG00010028072.1"/>
</dbReference>
<evidence type="ECO:0000256" key="4">
    <source>
        <dbReference type="HAMAP-Rule" id="MF_03130"/>
    </source>
</evidence>
<accession>A0AAY4DJN5</accession>
<evidence type="ECO:0000313" key="7">
    <source>
        <dbReference type="Ensembl" id="ENSDCDP00010045643.1"/>
    </source>
</evidence>
<dbReference type="GO" id="GO:0019799">
    <property type="term" value="F:tubulin N-acetyltransferase activity"/>
    <property type="evidence" value="ECO:0007669"/>
    <property type="project" value="UniProtKB-UniRule"/>
</dbReference>
<dbReference type="GeneTree" id="ENSGT00390000008276"/>
<dbReference type="GO" id="GO:0005819">
    <property type="term" value="C:spindle"/>
    <property type="evidence" value="ECO:0007669"/>
    <property type="project" value="UniProtKB-SubCell"/>
</dbReference>
<comment type="subcellular location">
    <subcellularLocation>
        <location evidence="4">Cytoplasm</location>
    </subcellularLocation>
    <subcellularLocation>
        <location evidence="4">Membrane</location>
        <location evidence="4">Clathrin-coated pit</location>
    </subcellularLocation>
    <subcellularLocation>
        <location evidence="4">Cell junction</location>
        <location evidence="4">Focal adhesion</location>
    </subcellularLocation>
    <subcellularLocation>
        <location evidence="4">Cell projection</location>
        <location evidence="4">Axon</location>
    </subcellularLocation>
    <subcellularLocation>
        <location evidence="4">Cytoplasm</location>
        <location evidence="4">Cytoskeleton</location>
    </subcellularLocation>
    <subcellularLocation>
        <location evidence="4">Cytoplasm</location>
        <location evidence="4">Cytoskeleton</location>
        <location evidence="4">Spindle</location>
    </subcellularLocation>
</comment>
<dbReference type="GO" id="GO:0005874">
    <property type="term" value="C:microtubule"/>
    <property type="evidence" value="ECO:0007669"/>
    <property type="project" value="InterPro"/>
</dbReference>
<evidence type="ECO:0000256" key="2">
    <source>
        <dbReference type="ARBA" id="ARBA00023176"/>
    </source>
</evidence>
<dbReference type="Proteomes" id="UP000694580">
    <property type="component" value="Chromosome 20"/>
</dbReference>
<keyword evidence="4" id="KW-0965">Cell junction</keyword>
<evidence type="ECO:0000259" key="6">
    <source>
        <dbReference type="PROSITE" id="PS51730"/>
    </source>
</evidence>
<name>A0AAY4DJN5_9TELE</name>
<reference evidence="7 8" key="1">
    <citation type="submission" date="2020-06" db="EMBL/GenBank/DDBJ databases">
        <authorList>
            <consortium name="Wellcome Sanger Institute Data Sharing"/>
        </authorList>
    </citation>
    <scope>NUCLEOTIDE SEQUENCE [LARGE SCALE GENOMIC DNA]</scope>
</reference>
<feature type="compositionally biased region" description="Basic and acidic residues" evidence="5">
    <location>
        <begin position="325"/>
        <end position="341"/>
    </location>
</feature>
<dbReference type="Gene3D" id="6.20.370.120">
    <property type="match status" value="1"/>
</dbReference>
<dbReference type="RefSeq" id="XP_028819653.1">
    <property type="nucleotide sequence ID" value="XM_028963820.1"/>
</dbReference>
<comment type="function">
    <text evidence="4">Specifically acetylates 'Lys-40' in alpha-tubulin on the lumenal side of microtubules. Promotes microtubule destabilization and accelerates microtubule dynamics; this activity may be independent of acetylation activity. Acetylates alpha-tubulin with a slow enzymatic rate, due to a catalytic site that is not optimized for acetyl transfer. Enters the microtubule through each end and diffuses quickly throughout the lumen of microtubules. Acetylates only long/old microtubules because of its slow acetylation rate since it does not have time to act on dynamically unstable microtubules before the enzyme is released. May be involved in neuron development.</text>
</comment>
<feature type="compositionally biased region" description="Low complexity" evidence="5">
    <location>
        <begin position="245"/>
        <end position="264"/>
    </location>
</feature>
<comment type="similarity">
    <text evidence="4">Belongs to the acetyltransferase ATAT1 family.</text>
</comment>
<dbReference type="FunFam" id="3.40.630.30:FF:000020">
    <property type="entry name" value="Alpha-tubulin N-acetyltransferase 1"/>
    <property type="match status" value="1"/>
</dbReference>
<comment type="catalytic activity">
    <reaction evidence="4">
        <text>L-lysyl-[alpha-tubulin] + acetyl-CoA = N(6)-acetyl-L-lysyl-[alpha-tubulin] + CoA + H(+)</text>
        <dbReference type="Rhea" id="RHEA:15277"/>
        <dbReference type="Rhea" id="RHEA-COMP:11278"/>
        <dbReference type="Rhea" id="RHEA-COMP:11279"/>
        <dbReference type="ChEBI" id="CHEBI:15378"/>
        <dbReference type="ChEBI" id="CHEBI:29969"/>
        <dbReference type="ChEBI" id="CHEBI:57287"/>
        <dbReference type="ChEBI" id="CHEBI:57288"/>
        <dbReference type="ChEBI" id="CHEBI:61930"/>
        <dbReference type="EC" id="2.3.1.108"/>
    </reaction>
</comment>
<organism evidence="7 8">
    <name type="scientific">Denticeps clupeoides</name>
    <name type="common">denticle herring</name>
    <dbReference type="NCBI Taxonomy" id="299321"/>
    <lineage>
        <taxon>Eukaryota</taxon>
        <taxon>Metazoa</taxon>
        <taxon>Chordata</taxon>
        <taxon>Craniata</taxon>
        <taxon>Vertebrata</taxon>
        <taxon>Euteleostomi</taxon>
        <taxon>Actinopterygii</taxon>
        <taxon>Neopterygii</taxon>
        <taxon>Teleostei</taxon>
        <taxon>Clupei</taxon>
        <taxon>Clupeiformes</taxon>
        <taxon>Denticipitoidei</taxon>
        <taxon>Denticipitidae</taxon>
        <taxon>Denticeps</taxon>
    </lineage>
</organism>
<keyword evidence="1 4" id="KW-0808">Transferase</keyword>
<gene>
    <name evidence="4 7" type="primary">ATAT1</name>
    <name evidence="4" type="synonym">MEC17</name>
</gene>
<keyword evidence="3 4" id="KW-0012">Acyltransferase</keyword>
<feature type="domain" description="N-acetyltransferase" evidence="6">
    <location>
        <begin position="1"/>
        <end position="184"/>
    </location>
</feature>
<dbReference type="GO" id="GO:0030424">
    <property type="term" value="C:axon"/>
    <property type="evidence" value="ECO:0007669"/>
    <property type="project" value="UniProtKB-SubCell"/>
</dbReference>
<dbReference type="InterPro" id="IPR007965">
    <property type="entry name" value="GNAT_ATAT"/>
</dbReference>
<feature type="binding site" evidence="4">
    <location>
        <begin position="118"/>
        <end position="131"/>
    </location>
    <ligand>
        <name>acetyl-CoA</name>
        <dbReference type="ChEBI" id="CHEBI:57288"/>
    </ligand>
</feature>
<dbReference type="GO" id="GO:0005925">
    <property type="term" value="C:focal adhesion"/>
    <property type="evidence" value="ECO:0007669"/>
    <property type="project" value="UniProtKB-SubCell"/>
</dbReference>
<dbReference type="AlphaFoldDB" id="A0AAY4DJN5"/>
<reference evidence="7" key="2">
    <citation type="submission" date="2025-08" db="UniProtKB">
        <authorList>
            <consortium name="Ensembl"/>
        </authorList>
    </citation>
    <scope>IDENTIFICATION</scope>
</reference>
<keyword evidence="4" id="KW-0966">Cell projection</keyword>
<feature type="site" description="Crucial for catalytic activity" evidence="4">
    <location>
        <position position="53"/>
    </location>
</feature>
<keyword evidence="2 4" id="KW-0168">Coated pit</keyword>
<dbReference type="PANTHER" id="PTHR12327">
    <property type="entry name" value="ALPHA-TUBULIN N-ACETYLTRANSFERASE 1"/>
    <property type="match status" value="1"/>
</dbReference>
<reference evidence="7" key="3">
    <citation type="submission" date="2025-09" db="UniProtKB">
        <authorList>
            <consortium name="Ensembl"/>
        </authorList>
    </citation>
    <scope>IDENTIFICATION</scope>
</reference>
<dbReference type="Gene3D" id="3.40.630.30">
    <property type="match status" value="1"/>
</dbReference>
<dbReference type="GeneID" id="114770161"/>
<dbReference type="HAMAP" id="MF_03130">
    <property type="entry name" value="mec17"/>
    <property type="match status" value="1"/>
</dbReference>
<protein>
    <recommendedName>
        <fullName evidence="4">Alpha-tubulin N-acetyltransferase 1</fullName>
        <shortName evidence="4">Alpha-TAT</shortName>
        <shortName evidence="4">Alpha-TAT1</shortName>
        <shortName evidence="4">TAT</shortName>
        <ecNumber evidence="4">2.3.1.108</ecNumber>
    </recommendedName>
    <alternativeName>
        <fullName evidence="4">Acetyltransferase mec-17 homolog</fullName>
    </alternativeName>
</protein>
<evidence type="ECO:0000256" key="5">
    <source>
        <dbReference type="SAM" id="MobiDB-lite"/>
    </source>
</evidence>
<dbReference type="InterPro" id="IPR038746">
    <property type="entry name" value="Atat"/>
</dbReference>
<dbReference type="GO" id="GO:0005737">
    <property type="term" value="C:cytoplasm"/>
    <property type="evidence" value="ECO:0007669"/>
    <property type="project" value="UniProtKB-SubCell"/>
</dbReference>
<evidence type="ECO:0000256" key="1">
    <source>
        <dbReference type="ARBA" id="ARBA00022679"/>
    </source>
</evidence>
<keyword evidence="4" id="KW-0206">Cytoskeleton</keyword>
<dbReference type="GO" id="GO:0005905">
    <property type="term" value="C:clathrin-coated pit"/>
    <property type="evidence" value="ECO:0007669"/>
    <property type="project" value="UniProtKB-SubCell"/>
</dbReference>
<feature type="binding site" evidence="4">
    <location>
        <begin position="154"/>
        <end position="163"/>
    </location>
    <ligand>
        <name>acetyl-CoA</name>
        <dbReference type="ChEBI" id="CHEBI:57288"/>
    </ligand>
</feature>
<sequence>MDFPFDMNPLLPERVSVLDHNLAAARKSFGRPDPQVQISSIIDDLGRASAQAQQLPAPITSAAKLQSNRHQLYLLKDGERNGGRGVAVGFLKVGCKKLFLLDQRGAHVETEPLCVLDFYVTENLQRHGYGLELFNFMLQHKKVEPEMMAYDRPSPKFLAFLEKHYELKGNVPQVNNFVVFDGFFRNRSAAQLRKVPPKKAEGEIKPYSLMEREVVREERKVLPWPFVQPAAPPLSPRLTPSSQFSRSLSVGSSPSRAATAAAPRVQPGQPPHSQLTENCRARRTSHRGLVARGNLYSRHIDSRGVGRLLLEERKGSHKTTGWQPELRESRCDTGRRADSAGHQHTPSFHRFPLAPFSHRGLPPPYRPPPVPRLLLSQRDPKLDPEGAAEGGVGRRAWSWTVGEDRSTAQWVRQKQESRSVWPW</sequence>
<feature type="region of interest" description="Disordered" evidence="5">
    <location>
        <begin position="232"/>
        <end position="286"/>
    </location>
</feature>
<keyword evidence="4" id="KW-0472">Membrane</keyword>
<keyword evidence="4" id="KW-0963">Cytoplasm</keyword>
<feature type="region of interest" description="Disordered" evidence="5">
    <location>
        <begin position="312"/>
        <end position="395"/>
    </location>
</feature>
<evidence type="ECO:0000313" key="8">
    <source>
        <dbReference type="Proteomes" id="UP000694580"/>
    </source>
</evidence>